<dbReference type="AlphaFoldDB" id="A0A8K0W185"/>
<dbReference type="Gene3D" id="3.30.560.10">
    <property type="entry name" value="Glucose Oxidase, domain 3"/>
    <property type="match status" value="1"/>
</dbReference>
<dbReference type="SUPFAM" id="SSF51905">
    <property type="entry name" value="FAD/NAD(P)-binding domain"/>
    <property type="match status" value="1"/>
</dbReference>
<evidence type="ECO:0000256" key="3">
    <source>
        <dbReference type="PIRSR" id="PIRSR000137-1"/>
    </source>
</evidence>
<gene>
    <name evidence="6" type="ORF">FB567DRAFT_294471</name>
</gene>
<feature type="active site" description="Proton donor" evidence="3">
    <location>
        <position position="532"/>
    </location>
</feature>
<feature type="active site" description="Proton acceptor" evidence="3">
    <location>
        <position position="576"/>
    </location>
</feature>
<dbReference type="PIRSF" id="PIRSF000137">
    <property type="entry name" value="Alcohol_oxidase"/>
    <property type="match status" value="1"/>
</dbReference>
<sequence>MPVSSSSTSAHLALNDSLSPQDLLGSSFGAPVDSIYDYVIVGGGTAGLVLANRLSVSHTVAVIEAGSFYEIDNGNLSQVPRYVWSGADTRFDDVNPLVDWNFETESEAGLEGAKIHYARGKTLGGCSARNHMIYHLPTKESLDKWAEDVDDEAYKWENFSKYYDRSTTLNNADMTKRPANSTPPHDPAAQRNISGPVQLSYANYVLPFTSWARKASEALGMKQLPGYLGGDLLGSAWHVQTTDPKTMVRDSSETAYLRPALTHPNLMVHQSTMALKVQFNGTEAFGVECSADGKRFTLKARNEVILSAGAIQSPQLLMVSGVGPRETMEKFGIKVLVDAPGVGQGLEDHPAVAVTYKVWVEGSTVLDTPEKQAAATQDFLNNGAGPLTSTGLDILAWEKVPTHLLSDPTLSAPTPDWPDIEYLTSSIYPGLPPDKDDYAGLFAVLVNTFSRGTISLRSASMLDAPLVHINFLTDPRDKAIAIASIRRMREIFTHPSLVDVVVPGSEVAPGAEIQTDEEILRYIQMSGRTISHASSTCRMGKKEDKMAVVDSAGRVFGTKRLRVVDLSGVPFLTPGHPMGTVYALAELISERIRGDSRLQGVR</sequence>
<dbReference type="GO" id="GO:0050660">
    <property type="term" value="F:flavin adenine dinucleotide binding"/>
    <property type="evidence" value="ECO:0007669"/>
    <property type="project" value="InterPro"/>
</dbReference>
<dbReference type="GO" id="GO:0016614">
    <property type="term" value="F:oxidoreductase activity, acting on CH-OH group of donors"/>
    <property type="evidence" value="ECO:0007669"/>
    <property type="project" value="InterPro"/>
</dbReference>
<dbReference type="GO" id="GO:0044550">
    <property type="term" value="P:secondary metabolite biosynthetic process"/>
    <property type="evidence" value="ECO:0007669"/>
    <property type="project" value="TreeGrafter"/>
</dbReference>
<keyword evidence="2" id="KW-0325">Glycoprotein</keyword>
<evidence type="ECO:0000259" key="5">
    <source>
        <dbReference type="PROSITE" id="PS00624"/>
    </source>
</evidence>
<name>A0A8K0W185_9PLEO</name>
<dbReference type="InterPro" id="IPR007867">
    <property type="entry name" value="GMC_OxRtase_C"/>
</dbReference>
<dbReference type="Proteomes" id="UP000813461">
    <property type="component" value="Unassembled WGS sequence"/>
</dbReference>
<dbReference type="PANTHER" id="PTHR11552">
    <property type="entry name" value="GLUCOSE-METHANOL-CHOLINE GMC OXIDOREDUCTASE"/>
    <property type="match status" value="1"/>
</dbReference>
<dbReference type="InterPro" id="IPR000172">
    <property type="entry name" value="GMC_OxRdtase_N"/>
</dbReference>
<organism evidence="6 7">
    <name type="scientific">Paraphoma chrysanthemicola</name>
    <dbReference type="NCBI Taxonomy" id="798071"/>
    <lineage>
        <taxon>Eukaryota</taxon>
        <taxon>Fungi</taxon>
        <taxon>Dikarya</taxon>
        <taxon>Ascomycota</taxon>
        <taxon>Pezizomycotina</taxon>
        <taxon>Dothideomycetes</taxon>
        <taxon>Pleosporomycetidae</taxon>
        <taxon>Pleosporales</taxon>
        <taxon>Pleosporineae</taxon>
        <taxon>Phaeosphaeriaceae</taxon>
        <taxon>Paraphoma</taxon>
    </lineage>
</organism>
<evidence type="ECO:0000256" key="4">
    <source>
        <dbReference type="SAM" id="MobiDB-lite"/>
    </source>
</evidence>
<feature type="domain" description="Glucose-methanol-choline oxidoreductase N-terminal" evidence="5">
    <location>
        <begin position="309"/>
        <end position="323"/>
    </location>
</feature>
<dbReference type="Gene3D" id="3.50.50.60">
    <property type="entry name" value="FAD/NAD(P)-binding domain"/>
    <property type="match status" value="1"/>
</dbReference>
<dbReference type="Pfam" id="PF05199">
    <property type="entry name" value="GMC_oxred_C"/>
    <property type="match status" value="1"/>
</dbReference>
<protein>
    <submittedName>
        <fullName evidence="6">Oxidoreductase</fullName>
    </submittedName>
</protein>
<feature type="compositionally biased region" description="Polar residues" evidence="4">
    <location>
        <begin position="170"/>
        <end position="183"/>
    </location>
</feature>
<dbReference type="InterPro" id="IPR012132">
    <property type="entry name" value="GMC_OxRdtase"/>
</dbReference>
<dbReference type="PROSITE" id="PS00624">
    <property type="entry name" value="GMC_OXRED_2"/>
    <property type="match status" value="1"/>
</dbReference>
<evidence type="ECO:0000313" key="6">
    <source>
        <dbReference type="EMBL" id="KAH7090538.1"/>
    </source>
</evidence>
<evidence type="ECO:0000256" key="2">
    <source>
        <dbReference type="ARBA" id="ARBA00023180"/>
    </source>
</evidence>
<evidence type="ECO:0000313" key="7">
    <source>
        <dbReference type="Proteomes" id="UP000813461"/>
    </source>
</evidence>
<accession>A0A8K0W185</accession>
<reference evidence="6" key="1">
    <citation type="journal article" date="2021" name="Nat. Commun.">
        <title>Genetic determinants of endophytism in the Arabidopsis root mycobiome.</title>
        <authorList>
            <person name="Mesny F."/>
            <person name="Miyauchi S."/>
            <person name="Thiergart T."/>
            <person name="Pickel B."/>
            <person name="Atanasova L."/>
            <person name="Karlsson M."/>
            <person name="Huettel B."/>
            <person name="Barry K.W."/>
            <person name="Haridas S."/>
            <person name="Chen C."/>
            <person name="Bauer D."/>
            <person name="Andreopoulos W."/>
            <person name="Pangilinan J."/>
            <person name="LaButti K."/>
            <person name="Riley R."/>
            <person name="Lipzen A."/>
            <person name="Clum A."/>
            <person name="Drula E."/>
            <person name="Henrissat B."/>
            <person name="Kohler A."/>
            <person name="Grigoriev I.V."/>
            <person name="Martin F.M."/>
            <person name="Hacquard S."/>
        </authorList>
    </citation>
    <scope>NUCLEOTIDE SEQUENCE</scope>
    <source>
        <strain evidence="6">MPI-SDFR-AT-0120</strain>
    </source>
</reference>
<dbReference type="EMBL" id="JAGMVJ010000005">
    <property type="protein sequence ID" value="KAH7090538.1"/>
    <property type="molecule type" value="Genomic_DNA"/>
</dbReference>
<evidence type="ECO:0000256" key="1">
    <source>
        <dbReference type="ARBA" id="ARBA00010790"/>
    </source>
</evidence>
<comment type="similarity">
    <text evidence="1">Belongs to the GMC oxidoreductase family.</text>
</comment>
<dbReference type="InterPro" id="IPR036188">
    <property type="entry name" value="FAD/NAD-bd_sf"/>
</dbReference>
<dbReference type="Pfam" id="PF00732">
    <property type="entry name" value="GMC_oxred_N"/>
    <property type="match status" value="1"/>
</dbReference>
<comment type="caution">
    <text evidence="6">The sequence shown here is derived from an EMBL/GenBank/DDBJ whole genome shotgun (WGS) entry which is preliminary data.</text>
</comment>
<dbReference type="OrthoDB" id="269227at2759"/>
<keyword evidence="7" id="KW-1185">Reference proteome</keyword>
<dbReference type="SUPFAM" id="SSF54373">
    <property type="entry name" value="FAD-linked reductases, C-terminal domain"/>
    <property type="match status" value="1"/>
</dbReference>
<proteinExistence type="inferred from homology"/>
<dbReference type="PANTHER" id="PTHR11552:SF138">
    <property type="entry name" value="DEHYDROGENASE PKFF-RELATED"/>
    <property type="match status" value="1"/>
</dbReference>
<feature type="region of interest" description="Disordered" evidence="4">
    <location>
        <begin position="170"/>
        <end position="192"/>
    </location>
</feature>